<gene>
    <name evidence="1" type="ORF">BACCIP111899_02097</name>
</gene>
<name>A0ABM8YB48_9BACI</name>
<dbReference type="EMBL" id="CAKJTI010000008">
    <property type="protein sequence ID" value="CAG9612919.1"/>
    <property type="molecule type" value="Genomic_DNA"/>
</dbReference>
<comment type="caution">
    <text evidence="1">The sequence shown here is derived from an EMBL/GenBank/DDBJ whole genome shotgun (WGS) entry which is preliminary data.</text>
</comment>
<sequence length="118" mass="13450">MSVQIVLDDSDLILNISGWTAVTTLRKMIKVPYTSVEEVQVGNFKFPWTAIRRTGIATFGYKAGLFIIDEEKYFLSYHDANKVIILSLKGYEFDKIVIESEAPERLANTILMRCSSHK</sequence>
<accession>A0ABM8YB48</accession>
<protein>
    <recommendedName>
        <fullName evidence="3">Bacterial Pleckstrin homology domain-containing protein</fullName>
    </recommendedName>
</protein>
<dbReference type="Proteomes" id="UP000789423">
    <property type="component" value="Unassembled WGS sequence"/>
</dbReference>
<organism evidence="1 2">
    <name type="scientific">Bacillus rhizoplanae</name>
    <dbReference type="NCBI Taxonomy" id="2880966"/>
    <lineage>
        <taxon>Bacteria</taxon>
        <taxon>Bacillati</taxon>
        <taxon>Bacillota</taxon>
        <taxon>Bacilli</taxon>
        <taxon>Bacillales</taxon>
        <taxon>Bacillaceae</taxon>
        <taxon>Bacillus</taxon>
    </lineage>
</organism>
<keyword evidence="2" id="KW-1185">Reference proteome</keyword>
<evidence type="ECO:0008006" key="3">
    <source>
        <dbReference type="Google" id="ProtNLM"/>
    </source>
</evidence>
<evidence type="ECO:0000313" key="1">
    <source>
        <dbReference type="EMBL" id="CAG9612919.1"/>
    </source>
</evidence>
<reference evidence="1 2" key="1">
    <citation type="submission" date="2021-10" db="EMBL/GenBank/DDBJ databases">
        <authorList>
            <person name="Criscuolo A."/>
        </authorList>
    </citation>
    <scope>NUCLEOTIDE SEQUENCE [LARGE SCALE GENOMIC DNA]</scope>
    <source>
        <strain evidence="2">CIP 111899</strain>
    </source>
</reference>
<proteinExistence type="predicted"/>
<evidence type="ECO:0000313" key="2">
    <source>
        <dbReference type="Proteomes" id="UP000789423"/>
    </source>
</evidence>
<dbReference type="RefSeq" id="WP_230575025.1">
    <property type="nucleotide sequence ID" value="NZ_CAKJTI010000008.1"/>
</dbReference>